<dbReference type="AlphaFoldDB" id="A0A9W4UKY6"/>
<dbReference type="PANTHER" id="PTHR46411">
    <property type="entry name" value="FAMILY ATPASE, PUTATIVE-RELATED"/>
    <property type="match status" value="1"/>
</dbReference>
<accession>A0A9W4UKY6</accession>
<dbReference type="Gene3D" id="3.40.50.300">
    <property type="entry name" value="P-loop containing nucleotide triphosphate hydrolases"/>
    <property type="match status" value="1"/>
</dbReference>
<keyword evidence="4" id="KW-1185">Reference proteome</keyword>
<dbReference type="EMBL" id="CAOQHR010000006">
    <property type="protein sequence ID" value="CAI6336148.1"/>
    <property type="molecule type" value="Genomic_DNA"/>
</dbReference>
<evidence type="ECO:0000259" key="2">
    <source>
        <dbReference type="SMART" id="SM00382"/>
    </source>
</evidence>
<feature type="region of interest" description="Disordered" evidence="1">
    <location>
        <begin position="62"/>
        <end position="81"/>
    </location>
</feature>
<evidence type="ECO:0000313" key="4">
    <source>
        <dbReference type="Proteomes" id="UP001152607"/>
    </source>
</evidence>
<dbReference type="InterPro" id="IPR027417">
    <property type="entry name" value="P-loop_NTPase"/>
</dbReference>
<reference evidence="3" key="1">
    <citation type="submission" date="2023-01" db="EMBL/GenBank/DDBJ databases">
        <authorList>
            <person name="Van Ghelder C."/>
            <person name="Rancurel C."/>
        </authorList>
    </citation>
    <scope>NUCLEOTIDE SEQUENCE</scope>
    <source>
        <strain evidence="3">CNCM I-4278</strain>
    </source>
</reference>
<name>A0A9W4UKY6_9PLEO</name>
<dbReference type="InterPro" id="IPR003959">
    <property type="entry name" value="ATPase_AAA_core"/>
</dbReference>
<dbReference type="GO" id="GO:0016887">
    <property type="term" value="F:ATP hydrolysis activity"/>
    <property type="evidence" value="ECO:0007669"/>
    <property type="project" value="InterPro"/>
</dbReference>
<dbReference type="Pfam" id="PF00004">
    <property type="entry name" value="AAA"/>
    <property type="match status" value="1"/>
</dbReference>
<dbReference type="Proteomes" id="UP001152607">
    <property type="component" value="Unassembled WGS sequence"/>
</dbReference>
<dbReference type="CDD" id="cd19481">
    <property type="entry name" value="RecA-like_protease"/>
    <property type="match status" value="1"/>
</dbReference>
<evidence type="ECO:0000256" key="1">
    <source>
        <dbReference type="SAM" id="MobiDB-lite"/>
    </source>
</evidence>
<gene>
    <name evidence="3" type="ORF">PDIGIT_LOCUS9240</name>
</gene>
<feature type="region of interest" description="Disordered" evidence="1">
    <location>
        <begin position="106"/>
        <end position="139"/>
    </location>
</feature>
<dbReference type="GO" id="GO:0005524">
    <property type="term" value="F:ATP binding"/>
    <property type="evidence" value="ECO:0007669"/>
    <property type="project" value="InterPro"/>
</dbReference>
<organism evidence="3 4">
    <name type="scientific">Periconia digitata</name>
    <dbReference type="NCBI Taxonomy" id="1303443"/>
    <lineage>
        <taxon>Eukaryota</taxon>
        <taxon>Fungi</taxon>
        <taxon>Dikarya</taxon>
        <taxon>Ascomycota</taxon>
        <taxon>Pezizomycotina</taxon>
        <taxon>Dothideomycetes</taxon>
        <taxon>Pleosporomycetidae</taxon>
        <taxon>Pleosporales</taxon>
        <taxon>Massarineae</taxon>
        <taxon>Periconiaceae</taxon>
        <taxon>Periconia</taxon>
    </lineage>
</organism>
<feature type="compositionally biased region" description="Pro residues" evidence="1">
    <location>
        <begin position="119"/>
        <end position="133"/>
    </location>
</feature>
<dbReference type="SUPFAM" id="SSF52540">
    <property type="entry name" value="P-loop containing nucleoside triphosphate hydrolases"/>
    <property type="match status" value="1"/>
</dbReference>
<feature type="compositionally biased region" description="Low complexity" evidence="1">
    <location>
        <begin position="106"/>
        <end position="115"/>
    </location>
</feature>
<sequence>MRDTINDTVQSGDKPLIEIQTTVNDPAFAHVALRPENKDIGSKDVVGEPSEKRRDLTSQIIENVHKKNDRSPPGSSIMTKQRKAHVPILGDHGTATEESSITTPYTTTYMYPPQTHWNPTPPGHPPGVPPHTPNPQMNTRPELDQEEELGGRCEVRTLYQQPVASCRCCFTWTHELPTSVKLFRDAEIKIKSGKTKRSDETFAILDRQSVHGNSLLPISVEINSARLKELLTAVFEGYPAIDLRQSRPKFAYPFTPFVHKWNALNEFKQNTENERDGNLIGLLIDTLKDKISTILDSMKEYHETGYIAWSDLLFTFTPGEIVVRKHKNTYAAGRLCRVKNDSNTGMDRYSLEVEVVDWDGKTTGFNRTKWIVPSYEDTQLLRSMDIFPMAALSGEDQDRVESLLIERGKKFETLRGMHHSHFCGEFQTSRPLNRYGMMPHEISGSMSSFMDGRIMIDAHAYYLFQGSSSINLKPLYAANQGDTSSDYLHDPEIDYAVEMPSHRPLPPPPRMPEQPDPYQAANTRRYQPKFDSRPLTDEQRMLTVPYVKGFSLLKKTWGLFEVDNIRPVSWSASAFDNLVLDAEEKELLLALIDVKEDSDTTSDIVQFDDFIDGKGQGIILLLSGPPGVGKTLTAESISEHIKLPLYRMGAGEIGQVASVVSNTLQTVLDLCARWNAVLLLDEADVFLEQRSNDQLQRNELVSVFLTLLEYYRGVLILTTNRPTNLDSAFESRIDILLNYKALDQDARETVWKNFLQTLPGDKVNVSSEEVKKLAVRELNGRQIKSAVKTARILAAREKKPLGMRHLEVVLSVRERGVGTLCGGGVESE</sequence>
<dbReference type="InterPro" id="IPR054289">
    <property type="entry name" value="DUF7025"/>
</dbReference>
<dbReference type="PANTHER" id="PTHR46411:SF3">
    <property type="entry name" value="AAA+ ATPASE DOMAIN-CONTAINING PROTEIN"/>
    <property type="match status" value="1"/>
</dbReference>
<dbReference type="Pfam" id="PF22942">
    <property type="entry name" value="DUF7025"/>
    <property type="match status" value="1"/>
</dbReference>
<proteinExistence type="predicted"/>
<protein>
    <recommendedName>
        <fullName evidence="2">AAA+ ATPase domain-containing protein</fullName>
    </recommendedName>
</protein>
<dbReference type="OrthoDB" id="10042665at2759"/>
<comment type="caution">
    <text evidence="3">The sequence shown here is derived from an EMBL/GenBank/DDBJ whole genome shotgun (WGS) entry which is preliminary data.</text>
</comment>
<evidence type="ECO:0000313" key="3">
    <source>
        <dbReference type="EMBL" id="CAI6336148.1"/>
    </source>
</evidence>
<feature type="domain" description="AAA+ ATPase" evidence="2">
    <location>
        <begin position="616"/>
        <end position="743"/>
    </location>
</feature>
<dbReference type="InterPro" id="IPR003593">
    <property type="entry name" value="AAA+_ATPase"/>
</dbReference>
<dbReference type="SMART" id="SM00382">
    <property type="entry name" value="AAA"/>
    <property type="match status" value="1"/>
</dbReference>